<evidence type="ECO:0000313" key="2">
    <source>
        <dbReference type="Proteomes" id="UP000499080"/>
    </source>
</evidence>
<dbReference type="Proteomes" id="UP000499080">
    <property type="component" value="Unassembled WGS sequence"/>
</dbReference>
<keyword evidence="2" id="KW-1185">Reference proteome</keyword>
<proteinExistence type="predicted"/>
<dbReference type="AlphaFoldDB" id="A0A4Y2WTD4"/>
<sequence length="134" mass="15038">MFPKIKNPKDKPSYAQKLKHNLNETHNNPPPFNQNLSPDDNLKLDLMNAHELFNALKIIKETLNEFPKIIEIKNQSVNRPVSDSAEVDCASNNVSFGVANTSTVDPAPVAEDFNQVKKISMILETIVKAIPFVR</sequence>
<protein>
    <submittedName>
        <fullName evidence="1">Uncharacterized protein</fullName>
    </submittedName>
</protein>
<evidence type="ECO:0000313" key="1">
    <source>
        <dbReference type="EMBL" id="GBO39147.1"/>
    </source>
</evidence>
<gene>
    <name evidence="1" type="ORF">AVEN_113219_1</name>
</gene>
<comment type="caution">
    <text evidence="1">The sequence shown here is derived from an EMBL/GenBank/DDBJ whole genome shotgun (WGS) entry which is preliminary data.</text>
</comment>
<reference evidence="1 2" key="1">
    <citation type="journal article" date="2019" name="Sci. Rep.">
        <title>Orb-weaving spider Araneus ventricosus genome elucidates the spidroin gene catalogue.</title>
        <authorList>
            <person name="Kono N."/>
            <person name="Nakamura H."/>
            <person name="Ohtoshi R."/>
            <person name="Moran D.A.P."/>
            <person name="Shinohara A."/>
            <person name="Yoshida Y."/>
            <person name="Fujiwara M."/>
            <person name="Mori M."/>
            <person name="Tomita M."/>
            <person name="Arakawa K."/>
        </authorList>
    </citation>
    <scope>NUCLEOTIDE SEQUENCE [LARGE SCALE GENOMIC DNA]</scope>
</reference>
<name>A0A4Y2WTD4_ARAVE</name>
<accession>A0A4Y2WTD4</accession>
<dbReference type="EMBL" id="BGPR01064074">
    <property type="protein sequence ID" value="GBO39147.1"/>
    <property type="molecule type" value="Genomic_DNA"/>
</dbReference>
<organism evidence="1 2">
    <name type="scientific">Araneus ventricosus</name>
    <name type="common">Orbweaver spider</name>
    <name type="synonym">Epeira ventricosa</name>
    <dbReference type="NCBI Taxonomy" id="182803"/>
    <lineage>
        <taxon>Eukaryota</taxon>
        <taxon>Metazoa</taxon>
        <taxon>Ecdysozoa</taxon>
        <taxon>Arthropoda</taxon>
        <taxon>Chelicerata</taxon>
        <taxon>Arachnida</taxon>
        <taxon>Araneae</taxon>
        <taxon>Araneomorphae</taxon>
        <taxon>Entelegynae</taxon>
        <taxon>Araneoidea</taxon>
        <taxon>Araneidae</taxon>
        <taxon>Araneus</taxon>
    </lineage>
</organism>